<evidence type="ECO:0000313" key="2">
    <source>
        <dbReference type="EMBL" id="KAJ8305307.1"/>
    </source>
</evidence>
<reference evidence="2 3" key="1">
    <citation type="submission" date="2022-12" db="EMBL/GenBank/DDBJ databases">
        <title>Chromosome-level genome of Tegillarca granosa.</title>
        <authorList>
            <person name="Kim J."/>
        </authorList>
    </citation>
    <scope>NUCLEOTIDE SEQUENCE [LARGE SCALE GENOMIC DNA]</scope>
    <source>
        <strain evidence="2">Teg-2019</strain>
        <tissue evidence="2">Adductor muscle</tissue>
    </source>
</reference>
<evidence type="ECO:0000256" key="1">
    <source>
        <dbReference type="SAM" id="MobiDB-lite"/>
    </source>
</evidence>
<sequence length="89" mass="10564">MFGDLQLQMPGRGRKRNRERDSVGTPKQSKRHKSRIIIKLPHLDLLNIEEYSEQYRVAVFLTSYLTEVFTTTDFPYFTRILNAKYGLRI</sequence>
<dbReference type="Proteomes" id="UP001217089">
    <property type="component" value="Unassembled WGS sequence"/>
</dbReference>
<protein>
    <submittedName>
        <fullName evidence="2">Uncharacterized protein</fullName>
    </submittedName>
</protein>
<keyword evidence="3" id="KW-1185">Reference proteome</keyword>
<proteinExistence type="predicted"/>
<dbReference type="EMBL" id="JARBDR010000813">
    <property type="protein sequence ID" value="KAJ8305307.1"/>
    <property type="molecule type" value="Genomic_DNA"/>
</dbReference>
<accession>A0ABQ9ENX4</accession>
<gene>
    <name evidence="2" type="ORF">KUTeg_015852</name>
</gene>
<evidence type="ECO:0000313" key="3">
    <source>
        <dbReference type="Proteomes" id="UP001217089"/>
    </source>
</evidence>
<feature type="region of interest" description="Disordered" evidence="1">
    <location>
        <begin position="1"/>
        <end position="33"/>
    </location>
</feature>
<organism evidence="2 3">
    <name type="scientific">Tegillarca granosa</name>
    <name type="common">Malaysian cockle</name>
    <name type="synonym">Anadara granosa</name>
    <dbReference type="NCBI Taxonomy" id="220873"/>
    <lineage>
        <taxon>Eukaryota</taxon>
        <taxon>Metazoa</taxon>
        <taxon>Spiralia</taxon>
        <taxon>Lophotrochozoa</taxon>
        <taxon>Mollusca</taxon>
        <taxon>Bivalvia</taxon>
        <taxon>Autobranchia</taxon>
        <taxon>Pteriomorphia</taxon>
        <taxon>Arcoida</taxon>
        <taxon>Arcoidea</taxon>
        <taxon>Arcidae</taxon>
        <taxon>Tegillarca</taxon>
    </lineage>
</organism>
<comment type="caution">
    <text evidence="2">The sequence shown here is derived from an EMBL/GenBank/DDBJ whole genome shotgun (WGS) entry which is preliminary data.</text>
</comment>
<name>A0ABQ9ENX4_TEGGR</name>